<evidence type="ECO:0000256" key="1">
    <source>
        <dbReference type="SAM" id="MobiDB-lite"/>
    </source>
</evidence>
<dbReference type="PANTHER" id="PTHR36313:SF2">
    <property type="match status" value="1"/>
</dbReference>
<dbReference type="Proteomes" id="UP001642360">
    <property type="component" value="Unassembled WGS sequence"/>
</dbReference>
<keyword evidence="3" id="KW-1185">Reference proteome</keyword>
<evidence type="ECO:0000313" key="3">
    <source>
        <dbReference type="Proteomes" id="UP001642360"/>
    </source>
</evidence>
<accession>A0ABC8RST8</accession>
<name>A0ABC8RST8_9AQUA</name>
<organism evidence="2 3">
    <name type="scientific">Ilex paraguariensis</name>
    <name type="common">yerba mate</name>
    <dbReference type="NCBI Taxonomy" id="185542"/>
    <lineage>
        <taxon>Eukaryota</taxon>
        <taxon>Viridiplantae</taxon>
        <taxon>Streptophyta</taxon>
        <taxon>Embryophyta</taxon>
        <taxon>Tracheophyta</taxon>
        <taxon>Spermatophyta</taxon>
        <taxon>Magnoliopsida</taxon>
        <taxon>eudicotyledons</taxon>
        <taxon>Gunneridae</taxon>
        <taxon>Pentapetalae</taxon>
        <taxon>asterids</taxon>
        <taxon>campanulids</taxon>
        <taxon>Aquifoliales</taxon>
        <taxon>Aquifoliaceae</taxon>
        <taxon>Ilex</taxon>
    </lineage>
</organism>
<reference evidence="2 3" key="1">
    <citation type="submission" date="2024-02" db="EMBL/GenBank/DDBJ databases">
        <authorList>
            <person name="Vignale AGUSTIN F."/>
            <person name="Sosa J E."/>
            <person name="Modenutti C."/>
        </authorList>
    </citation>
    <scope>NUCLEOTIDE SEQUENCE [LARGE SCALE GENOMIC DNA]</scope>
</reference>
<gene>
    <name evidence="2" type="ORF">ILEXP_LOCUS15826</name>
</gene>
<dbReference type="InterPro" id="IPR038804">
    <property type="entry name" value="RGF3"/>
</dbReference>
<dbReference type="PANTHER" id="PTHR36313">
    <property type="entry name" value="ROOT MERISTEM GROWTH FACTOR 2"/>
    <property type="match status" value="1"/>
</dbReference>
<comment type="caution">
    <text evidence="2">The sequence shown here is derived from an EMBL/GenBank/DDBJ whole genome shotgun (WGS) entry which is preliminary data.</text>
</comment>
<proteinExistence type="predicted"/>
<feature type="region of interest" description="Disordered" evidence="1">
    <location>
        <begin position="80"/>
        <end position="104"/>
    </location>
</feature>
<protein>
    <submittedName>
        <fullName evidence="2">Uncharacterized protein</fullName>
    </submittedName>
</protein>
<feature type="compositionally biased region" description="Polar residues" evidence="1">
    <location>
        <begin position="80"/>
        <end position="94"/>
    </location>
</feature>
<dbReference type="AlphaFoldDB" id="A0ABC8RST8"/>
<sequence length="144" mass="15724">MFVSLSLKGSVAYSHQAMEKTVVAADHEFAVAQGSPVIVGKEIFGAVPTEAEDRNEKLTGRKMMLKRVLGKEMVTKEVMNNGQASKSSGATHSAGNCGHKEKGKLNVQRKLSDISTHNVKIKMDNFMAFNADYNVPRPHPPKNN</sequence>
<evidence type="ECO:0000313" key="2">
    <source>
        <dbReference type="EMBL" id="CAK9147892.1"/>
    </source>
</evidence>
<dbReference type="EMBL" id="CAUOFW020001724">
    <property type="protein sequence ID" value="CAK9147892.1"/>
    <property type="molecule type" value="Genomic_DNA"/>
</dbReference>